<proteinExistence type="predicted"/>
<sequence>MTTDFASTQPTDEQALLVTGAAGRTGGYAAQLLLERGHRVRALVHRFDDRAATLRDRGAEVIVGDLHDIDAVRNAAKGARAAYFVYPISPGLLEATTTFAQAAAEAGVTAIVNMSQISARRGAASDATRIHWLGERILDWSPVAATHLRPTYFAEWFTIFGAQSIRDEGVLRLPFGDGRHAPITAEDQGRVIAAILEHPEDHAGQVYPLFGAVEMNHHQIAEAISEALGRPVRYEPTDIPTWIAGIKAQGFPEFLAQHLSNVAVDYRNGIFAGNNDLVERIGGKKPTTVQEFITAHLAAFS</sequence>
<evidence type="ECO:0000313" key="2">
    <source>
        <dbReference type="EMBL" id="BBX47758.1"/>
    </source>
</evidence>
<keyword evidence="3" id="KW-1185">Reference proteome</keyword>
<dbReference type="EMBL" id="AP022569">
    <property type="protein sequence ID" value="BBX47758.1"/>
    <property type="molecule type" value="Genomic_DNA"/>
</dbReference>
<dbReference type="RefSeq" id="WP_163778981.1">
    <property type="nucleotide sequence ID" value="NZ_AP022569.1"/>
</dbReference>
<dbReference type="Gene3D" id="3.90.25.10">
    <property type="entry name" value="UDP-galactose 4-epimerase, domain 1"/>
    <property type="match status" value="1"/>
</dbReference>
<dbReference type="InterPro" id="IPR008030">
    <property type="entry name" value="NmrA-like"/>
</dbReference>
<dbReference type="AlphaFoldDB" id="A0A7I7L1V8"/>
<evidence type="ECO:0000313" key="3">
    <source>
        <dbReference type="Proteomes" id="UP000465866"/>
    </source>
</evidence>
<dbReference type="Gene3D" id="3.40.50.720">
    <property type="entry name" value="NAD(P)-binding Rossmann-like Domain"/>
    <property type="match status" value="1"/>
</dbReference>
<accession>A0A7I7L1V8</accession>
<dbReference type="InterPro" id="IPR036291">
    <property type="entry name" value="NAD(P)-bd_dom_sf"/>
</dbReference>
<evidence type="ECO:0000259" key="1">
    <source>
        <dbReference type="Pfam" id="PF05368"/>
    </source>
</evidence>
<reference evidence="2 3" key="1">
    <citation type="journal article" date="2019" name="Emerg. Microbes Infect.">
        <title>Comprehensive subspecies identification of 175 nontuberculous mycobacteria species based on 7547 genomic profiles.</title>
        <authorList>
            <person name="Matsumoto Y."/>
            <person name="Kinjo T."/>
            <person name="Motooka D."/>
            <person name="Nabeya D."/>
            <person name="Jung N."/>
            <person name="Uechi K."/>
            <person name="Horii T."/>
            <person name="Iida T."/>
            <person name="Fujita J."/>
            <person name="Nakamura S."/>
        </authorList>
    </citation>
    <scope>NUCLEOTIDE SEQUENCE [LARGE SCALE GENOMIC DNA]</scope>
    <source>
        <strain evidence="2 3">JCM 12404</strain>
    </source>
</reference>
<feature type="domain" description="NmrA-like" evidence="1">
    <location>
        <begin position="14"/>
        <end position="260"/>
    </location>
</feature>
<name>A0A7I7L1V8_9MYCO</name>
<protein>
    <submittedName>
        <fullName evidence="2">NmrA family transcriptional regulator</fullName>
    </submittedName>
</protein>
<dbReference type="SUPFAM" id="SSF51735">
    <property type="entry name" value="NAD(P)-binding Rossmann-fold domains"/>
    <property type="match status" value="1"/>
</dbReference>
<dbReference type="Proteomes" id="UP000465866">
    <property type="component" value="Chromosome"/>
</dbReference>
<dbReference type="PANTHER" id="PTHR43162">
    <property type="match status" value="1"/>
</dbReference>
<dbReference type="KEGG" id="mcoo:MCOO_37730"/>
<organism evidence="2 3">
    <name type="scientific">Mycobacterium cookii</name>
    <dbReference type="NCBI Taxonomy" id="1775"/>
    <lineage>
        <taxon>Bacteria</taxon>
        <taxon>Bacillati</taxon>
        <taxon>Actinomycetota</taxon>
        <taxon>Actinomycetes</taxon>
        <taxon>Mycobacteriales</taxon>
        <taxon>Mycobacteriaceae</taxon>
        <taxon>Mycobacterium</taxon>
    </lineage>
</organism>
<dbReference type="InterPro" id="IPR051604">
    <property type="entry name" value="Ergot_Alk_Oxidoreductase"/>
</dbReference>
<dbReference type="Pfam" id="PF05368">
    <property type="entry name" value="NmrA"/>
    <property type="match status" value="1"/>
</dbReference>
<gene>
    <name evidence="2" type="ORF">MCOO_37730</name>
</gene>
<dbReference type="PANTHER" id="PTHR43162:SF1">
    <property type="entry name" value="PRESTALK A DIFFERENTIATION PROTEIN A"/>
    <property type="match status" value="1"/>
</dbReference>